<keyword evidence="7" id="KW-1185">Reference proteome</keyword>
<name>A0A0W1RD64_9EURY</name>
<dbReference type="EMBL" id="LOPU01000004">
    <property type="protein sequence ID" value="KTG11372.1"/>
    <property type="molecule type" value="Genomic_DNA"/>
</dbReference>
<dbReference type="Pfam" id="PF01266">
    <property type="entry name" value="DAO"/>
    <property type="match status" value="1"/>
</dbReference>
<organism evidence="6 7">
    <name type="scientific">Haloprofundus marisrubri</name>
    <dbReference type="NCBI Taxonomy" id="1514971"/>
    <lineage>
        <taxon>Archaea</taxon>
        <taxon>Methanobacteriati</taxon>
        <taxon>Methanobacteriota</taxon>
        <taxon>Stenosarchaea group</taxon>
        <taxon>Halobacteria</taxon>
        <taxon>Halobacteriales</taxon>
        <taxon>Haloferacaceae</taxon>
        <taxon>Haloprofundus</taxon>
    </lineage>
</organism>
<gene>
    <name evidence="6" type="ORF">AUR64_03700</name>
</gene>
<dbReference type="PANTHER" id="PTHR10961:SF7">
    <property type="entry name" value="FAD DEPENDENT OXIDOREDUCTASE DOMAIN-CONTAINING PROTEIN"/>
    <property type="match status" value="1"/>
</dbReference>
<dbReference type="InterPro" id="IPR006076">
    <property type="entry name" value="FAD-dep_OxRdtase"/>
</dbReference>
<feature type="domain" description="FAD dependent oxidoreductase" evidence="5">
    <location>
        <begin position="13"/>
        <end position="365"/>
    </location>
</feature>
<keyword evidence="2" id="KW-0285">Flavoprotein</keyword>
<dbReference type="OrthoDB" id="300965at2157"/>
<accession>A0A0W1RD64</accession>
<evidence type="ECO:0000259" key="5">
    <source>
        <dbReference type="Pfam" id="PF01266"/>
    </source>
</evidence>
<dbReference type="InterPro" id="IPR036188">
    <property type="entry name" value="FAD/NAD-bd_sf"/>
</dbReference>
<sequence>MSKVDSESKFDYDVLVVGVGGMGSAATHHLAARGVDVLGLERYDVPHAMGSSHGVTRIIRKAYHEHPDYVPLLNRAYELWDDLEAQHDQALLHTHGSLALGRPDSETVTGAQEACQTHSLEYERLDAAEINKRFPGFDLPDDFVGIYQPEGGFLWSEQCIVAQVNATHRKGGTIHARERVTEWEATDESVRVVTDRDTYTAKKLVIAAGAWAPKVLPELADVLQPQRQVLGWFQPAAPVNFRPESMPVYVVERDEDDLYYGFPQFHVPGVKVGKHYHFGEDVDPDEMAREPQDEDEVALREWLDHGLPSANGPPMALSTCLYTNTPDKEFIIDHHPTYDNVIVACGFSGHGFKFSSVVGEILADLAINDETDHPIERFAADRF</sequence>
<reference evidence="6 7" key="1">
    <citation type="submission" date="2015-12" db="EMBL/GenBank/DDBJ databases">
        <title>Haloprofundus marisrubri gen. nov., sp. nov., an extremely halophilic archaeon isolated from the Discovery deep brine-seawater interface in the Red Sea.</title>
        <authorList>
            <person name="Zhang G."/>
            <person name="Stingl U."/>
            <person name="Rashid M."/>
        </authorList>
    </citation>
    <scope>NUCLEOTIDE SEQUENCE [LARGE SCALE GENOMIC DNA]</scope>
    <source>
        <strain evidence="6 7">SB9</strain>
    </source>
</reference>
<proteinExistence type="predicted"/>
<evidence type="ECO:0000256" key="2">
    <source>
        <dbReference type="ARBA" id="ARBA00022630"/>
    </source>
</evidence>
<evidence type="ECO:0000313" key="6">
    <source>
        <dbReference type="EMBL" id="KTG11372.1"/>
    </source>
</evidence>
<keyword evidence="4" id="KW-0560">Oxidoreductase</keyword>
<dbReference type="STRING" id="1514971.AUR64_03700"/>
<protein>
    <submittedName>
        <fullName evidence="6">Methyltryptophan oxidase</fullName>
    </submittedName>
</protein>
<dbReference type="AlphaFoldDB" id="A0A0W1RD64"/>
<dbReference type="SUPFAM" id="SSF51905">
    <property type="entry name" value="FAD/NAD(P)-binding domain"/>
    <property type="match status" value="1"/>
</dbReference>
<comment type="caution">
    <text evidence="6">The sequence shown here is derived from an EMBL/GenBank/DDBJ whole genome shotgun (WGS) entry which is preliminary data.</text>
</comment>
<dbReference type="NCBIfam" id="NF008425">
    <property type="entry name" value="PRK11259.1"/>
    <property type="match status" value="1"/>
</dbReference>
<evidence type="ECO:0000256" key="4">
    <source>
        <dbReference type="ARBA" id="ARBA00023002"/>
    </source>
</evidence>
<evidence type="ECO:0000256" key="1">
    <source>
        <dbReference type="ARBA" id="ARBA00001974"/>
    </source>
</evidence>
<keyword evidence="3" id="KW-0274">FAD</keyword>
<dbReference type="GO" id="GO:0008115">
    <property type="term" value="F:sarcosine oxidase activity"/>
    <property type="evidence" value="ECO:0007669"/>
    <property type="project" value="TreeGrafter"/>
</dbReference>
<evidence type="ECO:0000256" key="3">
    <source>
        <dbReference type="ARBA" id="ARBA00022827"/>
    </source>
</evidence>
<dbReference type="RefSeq" id="WP_058580104.1">
    <property type="nucleotide sequence ID" value="NZ_LOPU01000004.1"/>
</dbReference>
<dbReference type="GO" id="GO:0050660">
    <property type="term" value="F:flavin adenine dinucleotide binding"/>
    <property type="evidence" value="ECO:0007669"/>
    <property type="project" value="InterPro"/>
</dbReference>
<dbReference type="InterPro" id="IPR045170">
    <property type="entry name" value="MTOX"/>
</dbReference>
<comment type="cofactor">
    <cofactor evidence="1">
        <name>FAD</name>
        <dbReference type="ChEBI" id="CHEBI:57692"/>
    </cofactor>
</comment>
<dbReference type="SUPFAM" id="SSF54373">
    <property type="entry name" value="FAD-linked reductases, C-terminal domain"/>
    <property type="match status" value="1"/>
</dbReference>
<dbReference type="Proteomes" id="UP000054387">
    <property type="component" value="Unassembled WGS sequence"/>
</dbReference>
<dbReference type="PANTHER" id="PTHR10961">
    <property type="entry name" value="PEROXISOMAL SARCOSINE OXIDASE"/>
    <property type="match status" value="1"/>
</dbReference>
<dbReference type="Gene3D" id="3.30.9.10">
    <property type="entry name" value="D-Amino Acid Oxidase, subunit A, domain 2"/>
    <property type="match status" value="1"/>
</dbReference>
<dbReference type="Gene3D" id="3.50.50.60">
    <property type="entry name" value="FAD/NAD(P)-binding domain"/>
    <property type="match status" value="1"/>
</dbReference>
<evidence type="ECO:0000313" key="7">
    <source>
        <dbReference type="Proteomes" id="UP000054387"/>
    </source>
</evidence>